<dbReference type="OrthoDB" id="5793379at2"/>
<reference evidence="2 3" key="1">
    <citation type="submission" date="2019-04" db="EMBL/GenBank/DDBJ databases">
        <title>Sphingomonas psychrotolerans sp. nov., isolated from soil in the Tianshan Mountains, Xinjiang, China.</title>
        <authorList>
            <person name="Luo Y."/>
            <person name="Sheng H."/>
        </authorList>
    </citation>
    <scope>NUCLEOTIDE SEQUENCE [LARGE SCALE GENOMIC DNA]</scope>
    <source>
        <strain evidence="2 3">ZFGT-11</strain>
    </source>
</reference>
<dbReference type="EC" id="5.5.1.19" evidence="2"/>
<protein>
    <submittedName>
        <fullName evidence="2">Lycopene beta-cyclase CrtY</fullName>
        <ecNumber evidence="2">5.5.1.19</ecNumber>
    </submittedName>
</protein>
<dbReference type="NCBIfam" id="TIGR01790">
    <property type="entry name" value="carotene-cycl"/>
    <property type="match status" value="1"/>
</dbReference>
<dbReference type="RefSeq" id="WP_135964099.1">
    <property type="nucleotide sequence ID" value="NZ_SRXT01000004.1"/>
</dbReference>
<dbReference type="EMBL" id="SRXT01000004">
    <property type="protein sequence ID" value="TGX53594.1"/>
    <property type="molecule type" value="Genomic_DNA"/>
</dbReference>
<sequence length="386" mass="42390">MSATISCDLAIVGGGLAGGLIARAVHQRHPHAEIRLIEGGPHLGGNHLWSFFASDVTPADRWLVAPLISHGWTRYDVAFPGHARTLKSPYYSIESRQFEREMLAALPEQAVLRERQAVEVTSTSVLLADGDRIAAKGVIDCRGTGDLATLELGWQKFLGRELVLAGPHGLERPMVMDATVDQQDGYRFVYCLPFAPDRVFVEDTYYSDDRTIDAGLLGSRIDAYSAARGWQVDSTAREESGLLPVAFGGDFQAYWRSGGAGIAKAGMRAGLFHPLTSYSLPDAVRTASLVAHAGNFDGAALHDLLHGYAARIWRTRRFYRLLAAMLFKAAEPEERYRVLARFYRLDEGLIRRFYAASSSLGDKIRVMTGKPPVPIGRAVRAIMGVE</sequence>
<comment type="similarity">
    <text evidence="1">Belongs to the lycopene cyclase family.</text>
</comment>
<dbReference type="InterPro" id="IPR036188">
    <property type="entry name" value="FAD/NAD-bd_sf"/>
</dbReference>
<proteinExistence type="inferred from homology"/>
<dbReference type="AlphaFoldDB" id="A0A4S1XB81"/>
<evidence type="ECO:0000313" key="3">
    <source>
        <dbReference type="Proteomes" id="UP000306147"/>
    </source>
</evidence>
<organism evidence="2 3">
    <name type="scientific">Sphingomonas gei</name>
    <dbReference type="NCBI Taxonomy" id="1395960"/>
    <lineage>
        <taxon>Bacteria</taxon>
        <taxon>Pseudomonadati</taxon>
        <taxon>Pseudomonadota</taxon>
        <taxon>Alphaproteobacteria</taxon>
        <taxon>Sphingomonadales</taxon>
        <taxon>Sphingomonadaceae</taxon>
        <taxon>Sphingomonas</taxon>
    </lineage>
</organism>
<dbReference type="Pfam" id="PF05834">
    <property type="entry name" value="Lycopene_cycl"/>
    <property type="match status" value="1"/>
</dbReference>
<dbReference type="NCBIfam" id="TIGR01789">
    <property type="entry name" value="lycopene_cycl"/>
    <property type="match status" value="1"/>
</dbReference>
<dbReference type="Proteomes" id="UP000306147">
    <property type="component" value="Unassembled WGS sequence"/>
</dbReference>
<evidence type="ECO:0000256" key="1">
    <source>
        <dbReference type="ARBA" id="ARBA00006599"/>
    </source>
</evidence>
<name>A0A4S1XB81_9SPHN</name>
<dbReference type="InterPro" id="IPR008461">
    <property type="entry name" value="CrtY"/>
</dbReference>
<keyword evidence="3" id="KW-1185">Reference proteome</keyword>
<dbReference type="GO" id="GO:0016705">
    <property type="term" value="F:oxidoreductase activity, acting on paired donors, with incorporation or reduction of molecular oxygen"/>
    <property type="evidence" value="ECO:0007669"/>
    <property type="project" value="InterPro"/>
</dbReference>
<gene>
    <name evidence="2" type="primary">crtY</name>
    <name evidence="2" type="ORF">E5A73_12275</name>
</gene>
<comment type="caution">
    <text evidence="2">The sequence shown here is derived from an EMBL/GenBank/DDBJ whole genome shotgun (WGS) entry which is preliminary data.</text>
</comment>
<dbReference type="SUPFAM" id="SSF51905">
    <property type="entry name" value="FAD/NAD(P)-binding domain"/>
    <property type="match status" value="1"/>
</dbReference>
<dbReference type="GO" id="GO:0045436">
    <property type="term" value="F:lycopene beta cyclase activity"/>
    <property type="evidence" value="ECO:0007669"/>
    <property type="project" value="InterPro"/>
</dbReference>
<keyword evidence="2" id="KW-0413">Isomerase</keyword>
<accession>A0A4S1XB81</accession>
<dbReference type="GO" id="GO:0016117">
    <property type="term" value="P:carotenoid biosynthetic process"/>
    <property type="evidence" value="ECO:0007669"/>
    <property type="project" value="InterPro"/>
</dbReference>
<dbReference type="InterPro" id="IPR010108">
    <property type="entry name" value="Lycopene_cyclase_b/e"/>
</dbReference>
<evidence type="ECO:0000313" key="2">
    <source>
        <dbReference type="EMBL" id="TGX53594.1"/>
    </source>
</evidence>